<dbReference type="InterPro" id="IPR057506">
    <property type="entry name" value="C2_GPCPD1"/>
</dbReference>
<name>A0AAN9VYQ0_9ORTH</name>
<dbReference type="SUPFAM" id="SSF49452">
    <property type="entry name" value="Starch-binding domain-like"/>
    <property type="match status" value="1"/>
</dbReference>
<dbReference type="PROSITE" id="PS51704">
    <property type="entry name" value="GP_PDE"/>
    <property type="match status" value="1"/>
</dbReference>
<proteinExistence type="inferred from homology"/>
<dbReference type="Pfam" id="PF00686">
    <property type="entry name" value="CBM_20"/>
    <property type="match status" value="1"/>
</dbReference>
<evidence type="ECO:0000259" key="4">
    <source>
        <dbReference type="PROSITE" id="PS51704"/>
    </source>
</evidence>
<dbReference type="InterPro" id="IPR013784">
    <property type="entry name" value="Carb-bd-like_fold"/>
</dbReference>
<dbReference type="AlphaFoldDB" id="A0AAN9VYQ0"/>
<dbReference type="Gene3D" id="2.60.40.10">
    <property type="entry name" value="Immunoglobulins"/>
    <property type="match status" value="1"/>
</dbReference>
<reference evidence="5 6" key="1">
    <citation type="submission" date="2024-03" db="EMBL/GenBank/DDBJ databases">
        <title>The genome assembly and annotation of the cricket Gryllus longicercus Weissman &amp; Gray.</title>
        <authorList>
            <person name="Szrajer S."/>
            <person name="Gray D."/>
            <person name="Ylla G."/>
        </authorList>
    </citation>
    <scope>NUCLEOTIDE SEQUENCE [LARGE SCALE GENOMIC DNA]</scope>
    <source>
        <strain evidence="5">DAG 2021-001</strain>
        <tissue evidence="5">Whole body minus gut</tissue>
    </source>
</reference>
<dbReference type="Gene3D" id="3.20.20.190">
    <property type="entry name" value="Phosphatidylinositol (PI) phosphodiesterase"/>
    <property type="match status" value="1"/>
</dbReference>
<feature type="domain" description="CBM20" evidence="3">
    <location>
        <begin position="18"/>
        <end position="142"/>
    </location>
</feature>
<dbReference type="PROSITE" id="PS51166">
    <property type="entry name" value="CBM20"/>
    <property type="match status" value="1"/>
</dbReference>
<dbReference type="SUPFAM" id="SSF51695">
    <property type="entry name" value="PLC-like phosphodiesterases"/>
    <property type="match status" value="1"/>
</dbReference>
<dbReference type="InterPro" id="IPR013783">
    <property type="entry name" value="Ig-like_fold"/>
</dbReference>
<dbReference type="InterPro" id="IPR030395">
    <property type="entry name" value="GP_PDE_dom"/>
</dbReference>
<dbReference type="PANTHER" id="PTHR22958">
    <property type="entry name" value="GLYCEROPHOSPHORYL DIESTER PHOSPHODIESTERASE"/>
    <property type="match status" value="1"/>
</dbReference>
<dbReference type="GO" id="GO:0047389">
    <property type="term" value="F:glycerophosphocholine phosphodiesterase activity"/>
    <property type="evidence" value="ECO:0007669"/>
    <property type="project" value="TreeGrafter"/>
</dbReference>
<feature type="domain" description="GP-PDE" evidence="4">
    <location>
        <begin position="348"/>
        <end position="668"/>
    </location>
</feature>
<dbReference type="Pfam" id="PF03009">
    <property type="entry name" value="GDPD"/>
    <property type="match status" value="1"/>
</dbReference>
<evidence type="ECO:0000256" key="2">
    <source>
        <dbReference type="ARBA" id="ARBA00022801"/>
    </source>
</evidence>
<dbReference type="InterPro" id="IPR017946">
    <property type="entry name" value="PLC-like_Pdiesterase_TIM-brl"/>
</dbReference>
<sequence>MTETANKSPDTRCKCIKPTMKYLRRDQIFRVKAETIPGESVFVVGNCEELGNWMSSSAVRLSKDDDPESCLWSCCVKLPQNQDVEFRYFVGVYIEPEIANDGAKQIIVRRWETSIQPRNIRIDAEDVNIGEEEMGKPDIFGSVQSITSIERGWLTSETVIQLKLFNNPLQLWKKRYEGKKISLKVTPVNLARNRSSETVLPFSENIDESMDTHDQVDAPEVWPLTEIAVMNEEKRKFHLQEQFGHIYSEGEFVLFQICVLQLESMAYLVDFYLHNSTEEDPPTLIGFSYILPSVLRKSEGQAIVPVTSTNHRPIGQLTVEYLVVQPIENFSCSMEETFSRMWKPSWQGLDVGHRGLGTSFKLEVQLCSDIRENTIASLKTAALHGADLVEFDVQLSKDLVPVLYHDFHVCIAMKRKQNLDINDKLQLPVKELTLEQLQLLKAISSTSKILHFCEYEIDSSEESCGVYHLKESTTGISKFNNEDHEDHQPFPTLQKVLEVVDPHVGFNIEIKWTMQLQDGSYELYNPFDLNMYLDIMLKVVLQHAGHRKIVFSCFHPDVCTMIRLKQNKYPVMFLTQGVTKKYAPYHDPRTHSIPMAVHHAHNACILGINVHTEDVLRDSTQVKLALDSGLIVFCWGDDNNCSSTIKHLKNLGLHGIIYDKIDKFGTKEVKESIFLVEAREAQNNLLNVVQKMGSGHSSTGVPVDVGTTRQTLSTLSVSAHNTSAVISDGGGAFESTIKEIGKDSQCKSK</sequence>
<dbReference type="PANTHER" id="PTHR22958:SF1">
    <property type="entry name" value="GLYCEROPHOSPHOCHOLINE PHOSPHODIESTERASE GPCPD1"/>
    <property type="match status" value="1"/>
</dbReference>
<protein>
    <recommendedName>
        <fullName evidence="7">Glycerophosphocholine phosphodiesterase GPCPD1</fullName>
    </recommendedName>
</protein>
<dbReference type="InterPro" id="IPR051578">
    <property type="entry name" value="GDPD"/>
</dbReference>
<dbReference type="InterPro" id="IPR002044">
    <property type="entry name" value="CBM20"/>
</dbReference>
<keyword evidence="2" id="KW-0378">Hydrolase</keyword>
<dbReference type="EMBL" id="JAZDUA010000025">
    <property type="protein sequence ID" value="KAK7872406.1"/>
    <property type="molecule type" value="Genomic_DNA"/>
</dbReference>
<dbReference type="GO" id="GO:2001070">
    <property type="term" value="F:starch binding"/>
    <property type="evidence" value="ECO:0007669"/>
    <property type="project" value="InterPro"/>
</dbReference>
<dbReference type="Pfam" id="PF25329">
    <property type="entry name" value="C2_GDE1"/>
    <property type="match status" value="1"/>
</dbReference>
<comment type="similarity">
    <text evidence="1">Belongs to the glycerophosphoryl diester phosphodiesterase family.</text>
</comment>
<evidence type="ECO:0008006" key="7">
    <source>
        <dbReference type="Google" id="ProtNLM"/>
    </source>
</evidence>
<accession>A0AAN9VYQ0</accession>
<dbReference type="Proteomes" id="UP001378592">
    <property type="component" value="Unassembled WGS sequence"/>
</dbReference>
<dbReference type="GO" id="GO:0046475">
    <property type="term" value="P:glycerophospholipid catabolic process"/>
    <property type="evidence" value="ECO:0007669"/>
    <property type="project" value="TreeGrafter"/>
</dbReference>
<evidence type="ECO:0000313" key="5">
    <source>
        <dbReference type="EMBL" id="KAK7872406.1"/>
    </source>
</evidence>
<comment type="caution">
    <text evidence="5">The sequence shown here is derived from an EMBL/GenBank/DDBJ whole genome shotgun (WGS) entry which is preliminary data.</text>
</comment>
<dbReference type="SMART" id="SM01065">
    <property type="entry name" value="CBM_2"/>
    <property type="match status" value="1"/>
</dbReference>
<organism evidence="5 6">
    <name type="scientific">Gryllus longicercus</name>
    <dbReference type="NCBI Taxonomy" id="2509291"/>
    <lineage>
        <taxon>Eukaryota</taxon>
        <taxon>Metazoa</taxon>
        <taxon>Ecdysozoa</taxon>
        <taxon>Arthropoda</taxon>
        <taxon>Hexapoda</taxon>
        <taxon>Insecta</taxon>
        <taxon>Pterygota</taxon>
        <taxon>Neoptera</taxon>
        <taxon>Polyneoptera</taxon>
        <taxon>Orthoptera</taxon>
        <taxon>Ensifera</taxon>
        <taxon>Gryllidea</taxon>
        <taxon>Grylloidea</taxon>
        <taxon>Gryllidae</taxon>
        <taxon>Gryllinae</taxon>
        <taxon>Gryllus</taxon>
    </lineage>
</organism>
<dbReference type="FunFam" id="3.20.20.190:FF:000032">
    <property type="entry name" value="Glycerophosphoryl diester phosphodiesterase, putative"/>
    <property type="match status" value="1"/>
</dbReference>
<keyword evidence="6" id="KW-1185">Reference proteome</keyword>
<gene>
    <name evidence="5" type="ORF">R5R35_007014</name>
</gene>
<evidence type="ECO:0000256" key="1">
    <source>
        <dbReference type="ARBA" id="ARBA00007277"/>
    </source>
</evidence>
<evidence type="ECO:0000313" key="6">
    <source>
        <dbReference type="Proteomes" id="UP001378592"/>
    </source>
</evidence>
<evidence type="ECO:0000259" key="3">
    <source>
        <dbReference type="PROSITE" id="PS51166"/>
    </source>
</evidence>